<comment type="caution">
    <text evidence="1">The sequence shown here is derived from an EMBL/GenBank/DDBJ whole genome shotgun (WGS) entry which is preliminary data.</text>
</comment>
<dbReference type="Proteomes" id="UP001209885">
    <property type="component" value="Unassembled WGS sequence"/>
</dbReference>
<name>A0ABT3RNG3_9BACT</name>
<dbReference type="RefSeq" id="WP_266055726.1">
    <property type="nucleotide sequence ID" value="NZ_JAPFQN010000003.1"/>
</dbReference>
<dbReference type="EMBL" id="JAPFQN010000003">
    <property type="protein sequence ID" value="MCX2743348.1"/>
    <property type="molecule type" value="Genomic_DNA"/>
</dbReference>
<evidence type="ECO:0000313" key="1">
    <source>
        <dbReference type="EMBL" id="MCX2743348.1"/>
    </source>
</evidence>
<accession>A0ABT3RNG3</accession>
<dbReference type="InterPro" id="IPR011008">
    <property type="entry name" value="Dimeric_a/b-barrel"/>
</dbReference>
<reference evidence="1 2" key="1">
    <citation type="submission" date="2022-11" db="EMBL/GenBank/DDBJ databases">
        <title>The characterization of three novel Bacteroidetes species and genomic analysis of their roles in tidal elemental geochemical cycles.</title>
        <authorList>
            <person name="Ma K."/>
        </authorList>
    </citation>
    <scope>NUCLEOTIDE SEQUENCE [LARGE SCALE GENOMIC DNA]</scope>
    <source>
        <strain evidence="1 2">M17</strain>
    </source>
</reference>
<protein>
    <recommendedName>
        <fullName evidence="3">ABM domain-containing protein</fullName>
    </recommendedName>
</protein>
<evidence type="ECO:0000313" key="2">
    <source>
        <dbReference type="Proteomes" id="UP001209885"/>
    </source>
</evidence>
<sequence>MERIVIVAYKPLPGKERELKSLMKSHWEILHQEGLVTDRKSIICQSNDGTIIEVFGWKSQEAVEQSHSNENVQKMWKEYSKVCEYVPISEVPESNNLFSEFNPVEFE</sequence>
<evidence type="ECO:0008006" key="3">
    <source>
        <dbReference type="Google" id="ProtNLM"/>
    </source>
</evidence>
<organism evidence="1 2">
    <name type="scientific">Mangrovivirga halotolerans</name>
    <dbReference type="NCBI Taxonomy" id="2993936"/>
    <lineage>
        <taxon>Bacteria</taxon>
        <taxon>Pseudomonadati</taxon>
        <taxon>Bacteroidota</taxon>
        <taxon>Cytophagia</taxon>
        <taxon>Cytophagales</taxon>
        <taxon>Mangrovivirgaceae</taxon>
        <taxon>Mangrovivirga</taxon>
    </lineage>
</organism>
<gene>
    <name evidence="1" type="ORF">OO013_05695</name>
</gene>
<keyword evidence="2" id="KW-1185">Reference proteome</keyword>
<dbReference type="SUPFAM" id="SSF54909">
    <property type="entry name" value="Dimeric alpha+beta barrel"/>
    <property type="match status" value="1"/>
</dbReference>
<proteinExistence type="predicted"/>